<proteinExistence type="inferred from homology"/>
<keyword evidence="9 14" id="KW-0540">Nuclease</keyword>
<organism evidence="19 20">
    <name type="scientific">Candidatus Synechococcus spongiarum 15L</name>
    <dbReference type="NCBI Taxonomy" id="1608419"/>
    <lineage>
        <taxon>Bacteria</taxon>
        <taxon>Bacillati</taxon>
        <taxon>Cyanobacteriota</taxon>
        <taxon>Cyanophyceae</taxon>
        <taxon>Synechococcales</taxon>
        <taxon>Synechococcaceae</taxon>
        <taxon>Synechococcus</taxon>
    </lineage>
</organism>
<comment type="catalytic activity">
    <reaction evidence="1 14 15 16">
        <text>Endonucleolytic cleavage to 5'-phosphomonoester.</text>
        <dbReference type="EC" id="3.1.26.4"/>
    </reaction>
</comment>
<dbReference type="HAMAP" id="MF_00052_B">
    <property type="entry name" value="RNase_HII_B"/>
    <property type="match status" value="1"/>
</dbReference>
<dbReference type="InterPro" id="IPR001352">
    <property type="entry name" value="RNase_HII/HIII"/>
</dbReference>
<dbReference type="NCBIfam" id="NF000595">
    <property type="entry name" value="PRK00015.1-3"/>
    <property type="match status" value="1"/>
</dbReference>
<dbReference type="EC" id="3.1.26.4" evidence="6 14"/>
<dbReference type="PROSITE" id="PS51975">
    <property type="entry name" value="RNASE_H_2"/>
    <property type="match status" value="1"/>
</dbReference>
<evidence type="ECO:0000256" key="12">
    <source>
        <dbReference type="ARBA" id="ARBA00022801"/>
    </source>
</evidence>
<evidence type="ECO:0000256" key="6">
    <source>
        <dbReference type="ARBA" id="ARBA00012180"/>
    </source>
</evidence>
<comment type="function">
    <text evidence="3 14 16">Endonuclease that specifically degrades the RNA of RNA-DNA hybrids.</text>
</comment>
<evidence type="ECO:0000256" key="1">
    <source>
        <dbReference type="ARBA" id="ARBA00000077"/>
    </source>
</evidence>
<evidence type="ECO:0000256" key="16">
    <source>
        <dbReference type="RuleBase" id="RU003515"/>
    </source>
</evidence>
<dbReference type="GO" id="GO:0032299">
    <property type="term" value="C:ribonuclease H2 complex"/>
    <property type="evidence" value="ECO:0007669"/>
    <property type="project" value="TreeGrafter"/>
</dbReference>
<evidence type="ECO:0000256" key="4">
    <source>
        <dbReference type="ARBA" id="ARBA00004496"/>
    </source>
</evidence>
<evidence type="ECO:0000256" key="5">
    <source>
        <dbReference type="ARBA" id="ARBA00007383"/>
    </source>
</evidence>
<evidence type="ECO:0000256" key="17">
    <source>
        <dbReference type="SAM" id="MobiDB-lite"/>
    </source>
</evidence>
<evidence type="ECO:0000259" key="18">
    <source>
        <dbReference type="PROSITE" id="PS51975"/>
    </source>
</evidence>
<dbReference type="GO" id="GO:0004523">
    <property type="term" value="F:RNA-DNA hybrid ribonuclease activity"/>
    <property type="evidence" value="ECO:0007669"/>
    <property type="project" value="UniProtKB-UniRule"/>
</dbReference>
<feature type="binding site" evidence="14 15">
    <location>
        <position position="43"/>
    </location>
    <ligand>
        <name>a divalent metal cation</name>
        <dbReference type="ChEBI" id="CHEBI:60240"/>
    </ligand>
</feature>
<comment type="subcellular location">
    <subcellularLocation>
        <location evidence="4 14">Cytoplasm</location>
    </subcellularLocation>
</comment>
<dbReference type="EMBL" id="JYFQ01000120">
    <property type="protein sequence ID" value="KKZ12059.1"/>
    <property type="molecule type" value="Genomic_DNA"/>
</dbReference>
<evidence type="ECO:0000256" key="11">
    <source>
        <dbReference type="ARBA" id="ARBA00022759"/>
    </source>
</evidence>
<dbReference type="PANTHER" id="PTHR10954">
    <property type="entry name" value="RIBONUCLEASE H2 SUBUNIT A"/>
    <property type="match status" value="1"/>
</dbReference>
<evidence type="ECO:0000256" key="2">
    <source>
        <dbReference type="ARBA" id="ARBA00001946"/>
    </source>
</evidence>
<dbReference type="GO" id="GO:0043137">
    <property type="term" value="P:DNA replication, removal of RNA primer"/>
    <property type="evidence" value="ECO:0007669"/>
    <property type="project" value="TreeGrafter"/>
</dbReference>
<dbReference type="STRING" id="431041.FLM9_1108"/>
<dbReference type="PANTHER" id="PTHR10954:SF18">
    <property type="entry name" value="RIBONUCLEASE HII"/>
    <property type="match status" value="1"/>
</dbReference>
<feature type="binding site" evidence="14 15">
    <location>
        <position position="138"/>
    </location>
    <ligand>
        <name>a divalent metal cation</name>
        <dbReference type="ChEBI" id="CHEBI:60240"/>
    </ligand>
</feature>
<dbReference type="GO" id="GO:0003723">
    <property type="term" value="F:RNA binding"/>
    <property type="evidence" value="ECO:0007669"/>
    <property type="project" value="UniProtKB-UniRule"/>
</dbReference>
<evidence type="ECO:0000313" key="20">
    <source>
        <dbReference type="Proteomes" id="UP000035037"/>
    </source>
</evidence>
<comment type="cofactor">
    <cofactor evidence="14 15">
        <name>Mn(2+)</name>
        <dbReference type="ChEBI" id="CHEBI:29035"/>
    </cofactor>
    <cofactor evidence="14 15">
        <name>Mg(2+)</name>
        <dbReference type="ChEBI" id="CHEBI:18420"/>
    </cofactor>
    <text evidence="14 15">Manganese or magnesium. Binds 1 divalent metal ion per monomer in the absence of substrate. May bind a second metal ion after substrate binding.</text>
</comment>
<keyword evidence="8 14" id="KW-0963">Cytoplasm</keyword>
<dbReference type="NCBIfam" id="NF010537">
    <property type="entry name" value="PRK13925.1"/>
    <property type="match status" value="1"/>
</dbReference>
<protein>
    <recommendedName>
        <fullName evidence="7 14">Ribonuclease HII</fullName>
        <shortName evidence="14">RNase HII</shortName>
        <ecNumber evidence="6 14">3.1.26.4</ecNumber>
    </recommendedName>
</protein>
<accession>A0A0G8AVD1</accession>
<dbReference type="InterPro" id="IPR024567">
    <property type="entry name" value="RNase_HII/HIII_dom"/>
</dbReference>
<evidence type="ECO:0000313" key="19">
    <source>
        <dbReference type="EMBL" id="KKZ12059.1"/>
    </source>
</evidence>
<dbReference type="PATRIC" id="fig|1608419.3.peg.286"/>
<dbReference type="Gene3D" id="3.30.420.10">
    <property type="entry name" value="Ribonuclease H-like superfamily/Ribonuclease H"/>
    <property type="match status" value="1"/>
</dbReference>
<name>A0A0G8AVD1_9SYNE</name>
<gene>
    <name evidence="14" type="primary">rnhB</name>
    <name evidence="19" type="ORF">TQ37_06105</name>
</gene>
<comment type="similarity">
    <text evidence="5 14 16">Belongs to the RNase HII family.</text>
</comment>
<sequence>MTDSNLDAAGDALALEDPIQAGEDARLGSAAGVALPSLAGVDEVGRGCLFGPVFAAACCLNTAALPILAAAGVRDSKTLKPTHRQRLLPIIRRLATDLGLGQASAREIHQQGIRAATELAMIRALQRLSRVPQLVLVDGNLKLRPWHNRQQTVVRGDQRCLTIACASIVAKQARDGLLLRLDQHFPGYGLASHKGYGTPRHRAALKRLGPTPLHRLSFLGKIPGTTETTARMPPPSHGTRPGSPERTSG</sequence>
<evidence type="ECO:0000256" key="9">
    <source>
        <dbReference type="ARBA" id="ARBA00022722"/>
    </source>
</evidence>
<reference evidence="19 20" key="2">
    <citation type="submission" date="2015-05" db="EMBL/GenBank/DDBJ databases">
        <title>Lifestyle Evolution in Cyanobacterial Symbionts of Sponges.</title>
        <authorList>
            <person name="Burgsdorf I."/>
            <person name="Slaby B.M."/>
            <person name="Handley K.M."/>
            <person name="Haber M."/>
            <person name="Blom J."/>
            <person name="Marshall C.W."/>
            <person name="Gilbert J.A."/>
            <person name="Hentschel U."/>
            <person name="Steindler L."/>
        </authorList>
    </citation>
    <scope>NUCLEOTIDE SEQUENCE [LARGE SCALE GENOMIC DNA]</scope>
    <source>
        <strain evidence="19">15L</strain>
    </source>
</reference>
<keyword evidence="10 14" id="KW-0479">Metal-binding</keyword>
<keyword evidence="11 14" id="KW-0255">Endonuclease</keyword>
<keyword evidence="13 14" id="KW-0464">Manganese</keyword>
<evidence type="ECO:0000256" key="8">
    <source>
        <dbReference type="ARBA" id="ARBA00022490"/>
    </source>
</evidence>
<dbReference type="InterPro" id="IPR036397">
    <property type="entry name" value="RNaseH_sf"/>
</dbReference>
<dbReference type="SUPFAM" id="SSF53098">
    <property type="entry name" value="Ribonuclease H-like"/>
    <property type="match status" value="1"/>
</dbReference>
<evidence type="ECO:0000256" key="7">
    <source>
        <dbReference type="ARBA" id="ARBA00019179"/>
    </source>
</evidence>
<evidence type="ECO:0000256" key="15">
    <source>
        <dbReference type="PROSITE-ProRule" id="PRU01319"/>
    </source>
</evidence>
<dbReference type="GO" id="GO:0005737">
    <property type="term" value="C:cytoplasm"/>
    <property type="evidence" value="ECO:0007669"/>
    <property type="project" value="UniProtKB-SubCell"/>
</dbReference>
<feature type="domain" description="RNase H type-2" evidence="18">
    <location>
        <begin position="36"/>
        <end position="230"/>
    </location>
</feature>
<evidence type="ECO:0000256" key="10">
    <source>
        <dbReference type="ARBA" id="ARBA00022723"/>
    </source>
</evidence>
<dbReference type="InterPro" id="IPR012337">
    <property type="entry name" value="RNaseH-like_sf"/>
</dbReference>
<dbReference type="GO" id="GO:0030145">
    <property type="term" value="F:manganese ion binding"/>
    <property type="evidence" value="ECO:0007669"/>
    <property type="project" value="UniProtKB-UniRule"/>
</dbReference>
<evidence type="ECO:0000256" key="3">
    <source>
        <dbReference type="ARBA" id="ARBA00004065"/>
    </source>
</evidence>
<evidence type="ECO:0000256" key="13">
    <source>
        <dbReference type="ARBA" id="ARBA00023211"/>
    </source>
</evidence>
<dbReference type="CDD" id="cd07182">
    <property type="entry name" value="RNase_HII_bacteria_HII_like"/>
    <property type="match status" value="1"/>
</dbReference>
<feature type="region of interest" description="Disordered" evidence="17">
    <location>
        <begin position="224"/>
        <end position="249"/>
    </location>
</feature>
<evidence type="ECO:0000256" key="14">
    <source>
        <dbReference type="HAMAP-Rule" id="MF_00052"/>
    </source>
</evidence>
<comment type="caution">
    <text evidence="19">The sequence shown here is derived from an EMBL/GenBank/DDBJ whole genome shotgun (WGS) entry which is preliminary data.</text>
</comment>
<dbReference type="Proteomes" id="UP000035037">
    <property type="component" value="Unassembled WGS sequence"/>
</dbReference>
<dbReference type="InterPro" id="IPR022898">
    <property type="entry name" value="RNase_HII"/>
</dbReference>
<dbReference type="AlphaFoldDB" id="A0A0G8AVD1"/>
<keyword evidence="12 14" id="KW-0378">Hydrolase</keyword>
<comment type="cofactor">
    <cofactor evidence="2">
        <name>Mg(2+)</name>
        <dbReference type="ChEBI" id="CHEBI:18420"/>
    </cofactor>
</comment>
<reference evidence="19 20" key="1">
    <citation type="submission" date="2015-02" db="EMBL/GenBank/DDBJ databases">
        <authorList>
            <person name="Slaby B."/>
            <person name="Hentschel U."/>
        </authorList>
    </citation>
    <scope>NUCLEOTIDE SEQUENCE [LARGE SCALE GENOMIC DNA]</scope>
    <source>
        <strain evidence="19">15L</strain>
    </source>
</reference>
<dbReference type="GO" id="GO:0006298">
    <property type="term" value="P:mismatch repair"/>
    <property type="evidence" value="ECO:0007669"/>
    <property type="project" value="TreeGrafter"/>
</dbReference>
<dbReference type="Pfam" id="PF01351">
    <property type="entry name" value="RNase_HII"/>
    <property type="match status" value="1"/>
</dbReference>
<feature type="binding site" evidence="14 15">
    <location>
        <position position="42"/>
    </location>
    <ligand>
        <name>a divalent metal cation</name>
        <dbReference type="ChEBI" id="CHEBI:60240"/>
    </ligand>
</feature>